<dbReference type="Pfam" id="PF08881">
    <property type="entry name" value="CVNH"/>
    <property type="match status" value="1"/>
</dbReference>
<dbReference type="EMBL" id="ML119727">
    <property type="protein sequence ID" value="RPA77402.1"/>
    <property type="molecule type" value="Genomic_DNA"/>
</dbReference>
<proteinExistence type="predicted"/>
<dbReference type="AlphaFoldDB" id="A0A3N4HUA2"/>
<evidence type="ECO:0000259" key="2">
    <source>
        <dbReference type="SMART" id="SM01111"/>
    </source>
</evidence>
<dbReference type="OrthoDB" id="4672515at2759"/>
<dbReference type="Gene3D" id="2.30.60.10">
    <property type="entry name" value="Cyanovirin-N"/>
    <property type="match status" value="1"/>
</dbReference>
<dbReference type="PROSITE" id="PS51257">
    <property type="entry name" value="PROKAR_LIPOPROTEIN"/>
    <property type="match status" value="1"/>
</dbReference>
<accession>A0A3N4HUA2</accession>
<gene>
    <name evidence="3" type="ORF">BJ508DRAFT_378921</name>
</gene>
<evidence type="ECO:0000256" key="1">
    <source>
        <dbReference type="SAM" id="SignalP"/>
    </source>
</evidence>
<keyword evidence="4" id="KW-1185">Reference proteome</keyword>
<name>A0A3N4HUA2_ASCIM</name>
<evidence type="ECO:0000313" key="3">
    <source>
        <dbReference type="EMBL" id="RPA77402.1"/>
    </source>
</evidence>
<protein>
    <recommendedName>
        <fullName evidence="2">Cyanovirin-N domain-containing protein</fullName>
    </recommendedName>
</protein>
<dbReference type="Proteomes" id="UP000275078">
    <property type="component" value="Unassembled WGS sequence"/>
</dbReference>
<feature type="domain" description="Cyanovirin-N" evidence="2">
    <location>
        <begin position="27"/>
        <end position="132"/>
    </location>
</feature>
<keyword evidence="1" id="KW-0732">Signal</keyword>
<organism evidence="3 4">
    <name type="scientific">Ascobolus immersus RN42</name>
    <dbReference type="NCBI Taxonomy" id="1160509"/>
    <lineage>
        <taxon>Eukaryota</taxon>
        <taxon>Fungi</taxon>
        <taxon>Dikarya</taxon>
        <taxon>Ascomycota</taxon>
        <taxon>Pezizomycotina</taxon>
        <taxon>Pezizomycetes</taxon>
        <taxon>Pezizales</taxon>
        <taxon>Ascobolaceae</taxon>
        <taxon>Ascobolus</taxon>
    </lineage>
</organism>
<dbReference type="SUPFAM" id="SSF51322">
    <property type="entry name" value="Cyanovirin-N"/>
    <property type="match status" value="1"/>
</dbReference>
<dbReference type="InterPro" id="IPR036673">
    <property type="entry name" value="Cyanovirin-N_sf"/>
</dbReference>
<feature type="signal peptide" evidence="1">
    <location>
        <begin position="1"/>
        <end position="25"/>
    </location>
</feature>
<dbReference type="SMART" id="SM01111">
    <property type="entry name" value="CVNH"/>
    <property type="match status" value="1"/>
</dbReference>
<reference evidence="3 4" key="1">
    <citation type="journal article" date="2018" name="Nat. Ecol. Evol.">
        <title>Pezizomycetes genomes reveal the molecular basis of ectomycorrhizal truffle lifestyle.</title>
        <authorList>
            <person name="Murat C."/>
            <person name="Payen T."/>
            <person name="Noel B."/>
            <person name="Kuo A."/>
            <person name="Morin E."/>
            <person name="Chen J."/>
            <person name="Kohler A."/>
            <person name="Krizsan K."/>
            <person name="Balestrini R."/>
            <person name="Da Silva C."/>
            <person name="Montanini B."/>
            <person name="Hainaut M."/>
            <person name="Levati E."/>
            <person name="Barry K.W."/>
            <person name="Belfiori B."/>
            <person name="Cichocki N."/>
            <person name="Clum A."/>
            <person name="Dockter R.B."/>
            <person name="Fauchery L."/>
            <person name="Guy J."/>
            <person name="Iotti M."/>
            <person name="Le Tacon F."/>
            <person name="Lindquist E.A."/>
            <person name="Lipzen A."/>
            <person name="Malagnac F."/>
            <person name="Mello A."/>
            <person name="Molinier V."/>
            <person name="Miyauchi S."/>
            <person name="Poulain J."/>
            <person name="Riccioni C."/>
            <person name="Rubini A."/>
            <person name="Sitrit Y."/>
            <person name="Splivallo R."/>
            <person name="Traeger S."/>
            <person name="Wang M."/>
            <person name="Zifcakova L."/>
            <person name="Wipf D."/>
            <person name="Zambonelli A."/>
            <person name="Paolocci F."/>
            <person name="Nowrousian M."/>
            <person name="Ottonello S."/>
            <person name="Baldrian P."/>
            <person name="Spatafora J.W."/>
            <person name="Henrissat B."/>
            <person name="Nagy L.G."/>
            <person name="Aury J.M."/>
            <person name="Wincker P."/>
            <person name="Grigoriev I.V."/>
            <person name="Bonfante P."/>
            <person name="Martin F.M."/>
        </authorList>
    </citation>
    <scope>NUCLEOTIDE SEQUENCE [LARGE SCALE GENOMIC DNA]</scope>
    <source>
        <strain evidence="3 4">RN42</strain>
    </source>
</reference>
<dbReference type="InterPro" id="IPR011058">
    <property type="entry name" value="Cyanovirin-N"/>
</dbReference>
<feature type="chain" id="PRO_5018277526" description="Cyanovirin-N domain-containing protein" evidence="1">
    <location>
        <begin position="26"/>
        <end position="208"/>
    </location>
</feature>
<evidence type="ECO:0000313" key="4">
    <source>
        <dbReference type="Proteomes" id="UP000275078"/>
    </source>
</evidence>
<sequence>MKFTISAIFVTILSTASLLIDTVSAGGFAASCDLSKSRLTGEGDTRRFNAVCKRKDGSYAPESPVYISSCFRNNNGNLVAQFNGGAMGSCSGTSLQNGKILKANCRSKTGASVSNSIDLNQFITNANGIILCDVYLTGGRMAAAENAALVEALESASIDVSASVDNSTSTVNSTSVADSPSVADSALVADSPSVENTVLAKRYVSLRN</sequence>